<evidence type="ECO:0000256" key="14">
    <source>
        <dbReference type="ARBA" id="ARBA00023136"/>
    </source>
</evidence>
<keyword evidence="3" id="KW-0690">Ribosome biogenesis</keyword>
<feature type="binding site" evidence="18">
    <location>
        <position position="453"/>
    </location>
    <ligand>
        <name>FAD</name>
        <dbReference type="ChEBI" id="CHEBI:57692"/>
    </ligand>
</feature>
<evidence type="ECO:0000256" key="2">
    <source>
        <dbReference type="ARBA" id="ARBA00010077"/>
    </source>
</evidence>
<dbReference type="Pfam" id="PF00175">
    <property type="entry name" value="NAD_binding_1"/>
    <property type="match status" value="1"/>
</dbReference>
<comment type="caution">
    <text evidence="18">Lacks conserved residue(s) required for the propagation of feature annotation.</text>
</comment>
<keyword evidence="7 18" id="KW-0256">Endoplasmic reticulum</keyword>
<comment type="catalytic activity">
    <reaction evidence="18">
        <text>2 oxidized [cytochrome P450] + NADPH = 2 reduced [cytochrome P450] + NADP(+) + H(+)</text>
        <dbReference type="Rhea" id="RHEA:24040"/>
        <dbReference type="Rhea" id="RHEA-COMP:14627"/>
        <dbReference type="Rhea" id="RHEA-COMP:14628"/>
        <dbReference type="ChEBI" id="CHEBI:15378"/>
        <dbReference type="ChEBI" id="CHEBI:55376"/>
        <dbReference type="ChEBI" id="CHEBI:57783"/>
        <dbReference type="ChEBI" id="CHEBI:58349"/>
        <dbReference type="ChEBI" id="CHEBI:60344"/>
        <dbReference type="EC" id="1.6.2.4"/>
    </reaction>
</comment>
<keyword evidence="23" id="KW-1185">Reference proteome</keyword>
<comment type="cofactor">
    <cofactor evidence="18">
        <name>FAD</name>
        <dbReference type="ChEBI" id="CHEBI:57692"/>
    </cofactor>
    <text evidence="18">Binds 1 FAD per monomer.</text>
</comment>
<dbReference type="SUPFAM" id="SSF52218">
    <property type="entry name" value="Flavoproteins"/>
    <property type="match status" value="1"/>
</dbReference>
<dbReference type="GO" id="GO:0006696">
    <property type="term" value="P:ergosterol biosynthetic process"/>
    <property type="evidence" value="ECO:0007669"/>
    <property type="project" value="UniProtKB-UniRule"/>
</dbReference>
<feature type="binding site" evidence="18">
    <location>
        <begin position="110"/>
        <end position="113"/>
    </location>
    <ligand>
        <name>FMN</name>
        <dbReference type="ChEBI" id="CHEBI:58210"/>
    </ligand>
</feature>
<evidence type="ECO:0000259" key="20">
    <source>
        <dbReference type="PROSITE" id="PS50902"/>
    </source>
</evidence>
<comment type="similarity">
    <text evidence="18">In the C-terminal section; belongs to the flavoprotein pyridine nucleotide cytochrome reductase family.</text>
</comment>
<dbReference type="GO" id="GO:0010181">
    <property type="term" value="F:FMN binding"/>
    <property type="evidence" value="ECO:0007669"/>
    <property type="project" value="UniProtKB-UniRule"/>
</dbReference>
<dbReference type="InterPro" id="IPR001094">
    <property type="entry name" value="Flavdoxin-like"/>
</dbReference>
<dbReference type="GO" id="GO:0050661">
    <property type="term" value="F:NADP binding"/>
    <property type="evidence" value="ECO:0007669"/>
    <property type="project" value="UniProtKB-UniRule"/>
</dbReference>
<comment type="cofactor">
    <cofactor evidence="18">
        <name>FMN</name>
        <dbReference type="ChEBI" id="CHEBI:58210"/>
    </cofactor>
    <text evidence="18">Binds 1 FMN per monomer.</text>
</comment>
<accession>A0A4T0G043</accession>
<keyword evidence="13 18" id="KW-0756">Sterol biosynthesis</keyword>
<dbReference type="InterPro" id="IPR023208">
    <property type="entry name" value="P450R"/>
</dbReference>
<dbReference type="Gene3D" id="3.40.50.360">
    <property type="match status" value="1"/>
</dbReference>
<keyword evidence="10 18" id="KW-0752">Steroid biosynthesis</keyword>
<keyword evidence="18" id="KW-1003">Cell membrane</keyword>
<evidence type="ECO:0000256" key="19">
    <source>
        <dbReference type="SAM" id="MobiDB-lite"/>
    </source>
</evidence>
<dbReference type="FunFam" id="3.40.50.80:FF:000018">
    <property type="entry name" value="NADPH--cytochrome P450 reductase"/>
    <property type="match status" value="1"/>
</dbReference>
<organism evidence="22 23">
    <name type="scientific">Wallemia hederae</name>
    <dbReference type="NCBI Taxonomy" id="1540922"/>
    <lineage>
        <taxon>Eukaryota</taxon>
        <taxon>Fungi</taxon>
        <taxon>Dikarya</taxon>
        <taxon>Basidiomycota</taxon>
        <taxon>Wallemiomycotina</taxon>
        <taxon>Wallemiomycetes</taxon>
        <taxon>Wallemiales</taxon>
        <taxon>Wallemiaceae</taxon>
        <taxon>Wallemia</taxon>
    </lineage>
</organism>
<evidence type="ECO:0000256" key="9">
    <source>
        <dbReference type="ARBA" id="ARBA00022857"/>
    </source>
</evidence>
<dbReference type="InterPro" id="IPR017927">
    <property type="entry name" value="FAD-bd_FR_type"/>
</dbReference>
<dbReference type="FunFam" id="3.40.50.360:FF:000024">
    <property type="entry name" value="NADPH--cytochrome P450 reductase"/>
    <property type="match status" value="1"/>
</dbReference>
<evidence type="ECO:0000256" key="8">
    <source>
        <dbReference type="ARBA" id="ARBA00022827"/>
    </source>
</evidence>
<dbReference type="InterPro" id="IPR017938">
    <property type="entry name" value="Riboflavin_synthase-like_b-brl"/>
</dbReference>
<evidence type="ECO:0000256" key="3">
    <source>
        <dbReference type="ARBA" id="ARBA00022517"/>
    </source>
</evidence>
<feature type="compositionally biased region" description="Basic and acidic residues" evidence="19">
    <location>
        <begin position="974"/>
        <end position="985"/>
    </location>
</feature>
<dbReference type="InterPro" id="IPR007023">
    <property type="entry name" value="Ribosom_reg"/>
</dbReference>
<feature type="binding site" evidence="18">
    <location>
        <position position="274"/>
    </location>
    <ligand>
        <name>NADP(+)</name>
        <dbReference type="ChEBI" id="CHEBI:58349"/>
    </ligand>
</feature>
<keyword evidence="5 18" id="KW-0288">FMN</keyword>
<feature type="binding site" evidence="18">
    <location>
        <begin position="429"/>
        <end position="432"/>
    </location>
    <ligand>
        <name>FAD</name>
        <dbReference type="ChEBI" id="CHEBI:57692"/>
    </ligand>
</feature>
<dbReference type="PANTHER" id="PTHR19384:SF17">
    <property type="entry name" value="NADPH--CYTOCHROME P450 REDUCTASE"/>
    <property type="match status" value="1"/>
</dbReference>
<dbReference type="EC" id="1.6.2.4" evidence="18"/>
<keyword evidence="16 18" id="KW-0753">Steroid metabolism</keyword>
<dbReference type="InterPro" id="IPR003097">
    <property type="entry name" value="CysJ-like_FAD-binding"/>
</dbReference>
<comment type="similarity">
    <text evidence="18">Belongs to the NADPH--cytochrome P450 reductase family.</text>
</comment>
<feature type="binding site" evidence="18">
    <location>
        <begin position="619"/>
        <end position="623"/>
    </location>
    <ligand>
        <name>NADP(+)</name>
        <dbReference type="ChEBI" id="CHEBI:58349"/>
    </ligand>
</feature>
<comment type="similarity">
    <text evidence="18">In the N-terminal section; belongs to the flavodoxin family.</text>
</comment>
<keyword evidence="17" id="KW-0539">Nucleus</keyword>
<keyword evidence="18" id="KW-0496">Mitochondrion</keyword>
<dbReference type="Pfam" id="PF04939">
    <property type="entry name" value="RRS1"/>
    <property type="match status" value="1"/>
</dbReference>
<evidence type="ECO:0000256" key="16">
    <source>
        <dbReference type="ARBA" id="ARBA00023221"/>
    </source>
</evidence>
<dbReference type="HAMAP" id="MF_03212">
    <property type="entry name" value="NCPR"/>
    <property type="match status" value="1"/>
</dbReference>
<dbReference type="InterPro" id="IPR001709">
    <property type="entry name" value="Flavoprot_Pyr_Nucl_cyt_Rdtase"/>
</dbReference>
<dbReference type="InterPro" id="IPR001433">
    <property type="entry name" value="OxRdtase_FAD/NAD-bd"/>
</dbReference>
<comment type="subcellular location">
    <subcellularLocation>
        <location evidence="18">Endoplasmic reticulum membrane</location>
        <topology evidence="18">Single-pass membrane protein</topology>
        <orientation evidence="18">Cytoplasmic side</orientation>
    </subcellularLocation>
    <subcellularLocation>
        <location evidence="18">Mitochondrion outer membrane</location>
        <topology evidence="18">Single-pass membrane protein</topology>
        <orientation evidence="18">Cytoplasmic side</orientation>
    </subcellularLocation>
    <subcellularLocation>
        <location evidence="18">Cell membrane</location>
        <topology evidence="18">Single-pass membrane protein</topology>
        <orientation evidence="18">Cytoplasmic side</orientation>
    </subcellularLocation>
    <subcellularLocation>
        <location evidence="1">Nucleus</location>
    </subcellularLocation>
</comment>
<dbReference type="Pfam" id="PF00258">
    <property type="entry name" value="Flavodoxin_1"/>
    <property type="match status" value="1"/>
</dbReference>
<keyword evidence="6" id="KW-0812">Transmembrane</keyword>
<keyword evidence="4 18" id="KW-0285">Flavoprotein</keyword>
<evidence type="ECO:0000313" key="23">
    <source>
        <dbReference type="Proteomes" id="UP000310189"/>
    </source>
</evidence>
<keyword evidence="18" id="KW-1000">Mitochondrion outer membrane</keyword>
<dbReference type="GO" id="GO:0005634">
    <property type="term" value="C:nucleus"/>
    <property type="evidence" value="ECO:0007669"/>
    <property type="project" value="UniProtKB-SubCell"/>
</dbReference>
<dbReference type="Gene3D" id="3.40.50.80">
    <property type="entry name" value="Nucleotide-binding domain of ferredoxin-NADP reductase (FNR) module"/>
    <property type="match status" value="1"/>
</dbReference>
<evidence type="ECO:0000256" key="15">
    <source>
        <dbReference type="ARBA" id="ARBA00023166"/>
    </source>
</evidence>
<reference evidence="22 23" key="1">
    <citation type="submission" date="2019-03" db="EMBL/GenBank/DDBJ databases">
        <title>Sequencing 23 genomes of Wallemia ichthyophaga.</title>
        <authorList>
            <person name="Gostincar C."/>
        </authorList>
    </citation>
    <scope>NUCLEOTIDE SEQUENCE [LARGE SCALE GENOMIC DNA]</scope>
    <source>
        <strain evidence="22 23">EXF-5753</strain>
    </source>
</reference>
<keyword evidence="15 18" id="KW-1207">Sterol metabolism</keyword>
<dbReference type="GO" id="GO:0005741">
    <property type="term" value="C:mitochondrial outer membrane"/>
    <property type="evidence" value="ECO:0007669"/>
    <property type="project" value="UniProtKB-SubCell"/>
</dbReference>
<comment type="function">
    <text evidence="18">This enzyme is required for electron transfer from NADP to cytochrome P450 in microsomes. It can also provide electron transfer to heme oxygenase and cytochrome B5. Involved in ergosterol biosynthesis.</text>
</comment>
<dbReference type="GO" id="GO:0005789">
    <property type="term" value="C:endoplasmic reticulum membrane"/>
    <property type="evidence" value="ECO:0007669"/>
    <property type="project" value="UniProtKB-SubCell"/>
</dbReference>
<evidence type="ECO:0000256" key="17">
    <source>
        <dbReference type="ARBA" id="ARBA00023242"/>
    </source>
</evidence>
<dbReference type="PANTHER" id="PTHR19384">
    <property type="entry name" value="NITRIC OXIDE SYNTHASE-RELATED"/>
    <property type="match status" value="1"/>
</dbReference>
<evidence type="ECO:0000256" key="7">
    <source>
        <dbReference type="ARBA" id="ARBA00022824"/>
    </source>
</evidence>
<evidence type="ECO:0000256" key="11">
    <source>
        <dbReference type="ARBA" id="ARBA00022989"/>
    </source>
</evidence>
<dbReference type="InterPro" id="IPR008254">
    <property type="entry name" value="Flavodoxin/NO_synth"/>
</dbReference>
<keyword evidence="18" id="KW-0443">Lipid metabolism</keyword>
<feature type="binding site" evidence="18">
    <location>
        <begin position="447"/>
        <end position="449"/>
    </location>
    <ligand>
        <name>FAD</name>
        <dbReference type="ChEBI" id="CHEBI:57692"/>
    </ligand>
</feature>
<evidence type="ECO:0000256" key="4">
    <source>
        <dbReference type="ARBA" id="ARBA00022630"/>
    </source>
</evidence>
<dbReference type="GO" id="GO:0005886">
    <property type="term" value="C:plasma membrane"/>
    <property type="evidence" value="ECO:0007669"/>
    <property type="project" value="UniProtKB-SubCell"/>
</dbReference>
<dbReference type="OrthoDB" id="1856718at2759"/>
<dbReference type="SUPFAM" id="SSF52343">
    <property type="entry name" value="Ferredoxin reductase-like, C-terminal NADP-linked domain"/>
    <property type="match status" value="1"/>
</dbReference>
<keyword evidence="8 18" id="KW-0274">FAD</keyword>
<evidence type="ECO:0000259" key="21">
    <source>
        <dbReference type="PROSITE" id="PS51384"/>
    </source>
</evidence>
<dbReference type="Gene3D" id="1.20.990.10">
    <property type="entry name" value="NADPH-cytochrome p450 Reductase, Chain A, domain 3"/>
    <property type="match status" value="1"/>
</dbReference>
<protein>
    <recommendedName>
        <fullName evidence="18">NADPH--cytochrome P450 reductase</fullName>
        <shortName evidence="18">CPR</shortName>
        <shortName evidence="18">P450R</shortName>
        <ecNumber evidence="18">1.6.2.4</ecNumber>
    </recommendedName>
</protein>
<evidence type="ECO:0000256" key="6">
    <source>
        <dbReference type="ARBA" id="ARBA00022692"/>
    </source>
</evidence>
<dbReference type="Pfam" id="PF00667">
    <property type="entry name" value="FAD_binding_1"/>
    <property type="match status" value="1"/>
</dbReference>
<dbReference type="GO" id="GO:0005829">
    <property type="term" value="C:cytosol"/>
    <property type="evidence" value="ECO:0007669"/>
    <property type="project" value="TreeGrafter"/>
</dbReference>
<evidence type="ECO:0000256" key="1">
    <source>
        <dbReference type="ARBA" id="ARBA00004123"/>
    </source>
</evidence>
<dbReference type="Gene3D" id="2.40.30.10">
    <property type="entry name" value="Translation factors"/>
    <property type="match status" value="1"/>
</dbReference>
<dbReference type="PRINTS" id="PR00371">
    <property type="entry name" value="FPNCR"/>
</dbReference>
<dbReference type="InterPro" id="IPR023173">
    <property type="entry name" value="NADPH_Cyt_P450_Rdtase_alpha"/>
</dbReference>
<feature type="binding site" evidence="18">
    <location>
        <position position="542"/>
    </location>
    <ligand>
        <name>NADP(+)</name>
        <dbReference type="ChEBI" id="CHEBI:58349"/>
    </ligand>
</feature>
<sequence length="1020" mass="114539">MLQIIAAVLAVLAAAYFYKDKLFTKQEPAPAAPAAISATRNIIEKMQTTKKRVMIFYGSQTGTAEEYALKIAKELKHRYGLGVLIADLDDYDYDTLSQFQQDWAAVFVMATYGEGDPTDNAVAFMDFLESPEFEDGAESIPNLQYLVFGLGNRTYTEFNGAARKMDARLQQLGAKRIGERGEGDDNKSMEEDYLSWKDDAFGALAKCLNVEEGTAAEEADFKVSEVSDVPHEKVYLGELSARALHGTKGINDVKNPFAAPIIKANDLFKVGTERSCVHAEFSIEGSNIKYQHGDHVGLWPVNAEVYVEETLKILGLSHKRQTVIQIESLDPALAKVPFPQPTTYETAFRYYLDISATVSRQTLALFAKHAPNEQAKGVLAELGSNRDKYREVVADHSMRLHEALEYASKETWSIPFEDIVSSIPRLSPRYYSISSSPKLNPDAIHITAVVLQYKSAGNANKNVYGLATNYVLNIKQSVNNDSIAYSAPVDAQAIAPPQYAIQGPRGAYSRDGHFKAPIHVRRSNFRLPNSPKIPIIAIGPGTGIAPFRGFVQERVHLARRYKEKNGPDALKDWGKFYLFYGCRRSDEDFLYKDEWPEYSKELGDSFDMKTAISREGEKKVYVQDHLWEARDELADAILNKRAYIYICGDASNMAKQVEETLQRILGEAKGGRADAEGAQEVRLLKERNRILTDVCVDDVQEESVHLRHSLSSTLMSQPLDASQILAEHSKQYKPTQVERENPIEVDLNLLSAFDTNALNAEELSSNREEYVKSLSRDSVQLLINNLFNQPITKTLDGPLAKLPDEAVYAVPREKPLPKAKPLTKWQKFANEKGISHKKKDKMVFDEEEQKWVPRWGYGGINKKEENQWLHELKEGQEEDHNPASAVKKARKERSLKNVKQQLKNEGVTKSIQEKQQAEAAAKRAERSQHKQDLEKSLHRSRISTGSMGRFDKKLSGEPALKGQKRKFNPVTNTTEEHKSNRDILDKVASGATKLNKSAGGSNKDLVNDRRAINTTKRSKK</sequence>
<feature type="compositionally biased region" description="Polar residues" evidence="19">
    <location>
        <begin position="897"/>
        <end position="910"/>
    </location>
</feature>
<keyword evidence="11" id="KW-1133">Transmembrane helix</keyword>
<dbReference type="GO" id="GO:0003958">
    <property type="term" value="F:NADPH-hemoprotein reductase activity"/>
    <property type="evidence" value="ECO:0007669"/>
    <property type="project" value="UniProtKB-UniRule"/>
</dbReference>
<feature type="compositionally biased region" description="Basic and acidic residues" evidence="19">
    <location>
        <begin position="911"/>
        <end position="937"/>
    </location>
</feature>
<dbReference type="InterPro" id="IPR029039">
    <property type="entry name" value="Flavoprotein-like_sf"/>
</dbReference>
<dbReference type="EMBL" id="SPNW01000005">
    <property type="protein sequence ID" value="TIA92706.1"/>
    <property type="molecule type" value="Genomic_DNA"/>
</dbReference>
<evidence type="ECO:0000256" key="12">
    <source>
        <dbReference type="ARBA" id="ARBA00023002"/>
    </source>
</evidence>
<dbReference type="InterPro" id="IPR039261">
    <property type="entry name" value="FNR_nucleotide-bd"/>
</dbReference>
<evidence type="ECO:0000313" key="22">
    <source>
        <dbReference type="EMBL" id="TIA92706.1"/>
    </source>
</evidence>
<feature type="binding site" evidence="18">
    <location>
        <begin position="613"/>
        <end position="614"/>
    </location>
    <ligand>
        <name>NADP(+)</name>
        <dbReference type="ChEBI" id="CHEBI:58349"/>
    </ligand>
</feature>
<name>A0A4T0G043_9BASI</name>
<feature type="region of interest" description="Disordered" evidence="19">
    <location>
        <begin position="873"/>
        <end position="1020"/>
    </location>
</feature>
<gene>
    <name evidence="22" type="ORF">E3P99_00447</name>
</gene>
<dbReference type="AlphaFoldDB" id="A0A4T0G043"/>
<dbReference type="CDD" id="cd06204">
    <property type="entry name" value="CYPOR"/>
    <property type="match status" value="1"/>
</dbReference>
<dbReference type="GO" id="GO:0050660">
    <property type="term" value="F:flavin adenine dinucleotide binding"/>
    <property type="evidence" value="ECO:0007669"/>
    <property type="project" value="UniProtKB-UniRule"/>
</dbReference>
<evidence type="ECO:0000256" key="18">
    <source>
        <dbReference type="HAMAP-Rule" id="MF_03212"/>
    </source>
</evidence>
<keyword evidence="18" id="KW-0444">Lipid biosynthesis</keyword>
<feature type="binding site" evidence="18">
    <location>
        <begin position="59"/>
        <end position="64"/>
    </location>
    <ligand>
        <name>FMN</name>
        <dbReference type="ChEBI" id="CHEBI:58210"/>
    </ligand>
</feature>
<feature type="binding site" evidence="18">
    <location>
        <begin position="465"/>
        <end position="468"/>
    </location>
    <ligand>
        <name>FAD</name>
        <dbReference type="ChEBI" id="CHEBI:57692"/>
    </ligand>
</feature>
<evidence type="ECO:0000256" key="10">
    <source>
        <dbReference type="ARBA" id="ARBA00022955"/>
    </source>
</evidence>
<dbReference type="SUPFAM" id="SSF63380">
    <property type="entry name" value="Riboflavin synthase domain-like"/>
    <property type="match status" value="1"/>
</dbReference>
<feature type="domain" description="FAD-binding FR-type" evidence="21">
    <location>
        <begin position="254"/>
        <end position="511"/>
    </location>
</feature>
<proteinExistence type="inferred from homology"/>
<keyword evidence="14 18" id="KW-0472">Membrane</keyword>
<keyword evidence="12 18" id="KW-0560">Oxidoreductase</keyword>
<dbReference type="GO" id="GO:0042254">
    <property type="term" value="P:ribosome biogenesis"/>
    <property type="evidence" value="ECO:0007669"/>
    <property type="project" value="UniProtKB-KW"/>
</dbReference>
<evidence type="ECO:0000256" key="13">
    <source>
        <dbReference type="ARBA" id="ARBA00023011"/>
    </source>
</evidence>
<keyword evidence="9 18" id="KW-0521">NADP</keyword>
<evidence type="ECO:0000256" key="5">
    <source>
        <dbReference type="ARBA" id="ARBA00022643"/>
    </source>
</evidence>
<comment type="similarity">
    <text evidence="2">Belongs to the RRS1 family.</text>
</comment>
<feature type="domain" description="Flavodoxin-like" evidence="20">
    <location>
        <begin position="53"/>
        <end position="201"/>
    </location>
</feature>
<dbReference type="PRINTS" id="PR00369">
    <property type="entry name" value="FLAVODOXIN"/>
</dbReference>
<comment type="caution">
    <text evidence="22">The sequence shown here is derived from an EMBL/GenBank/DDBJ whole genome shotgun (WGS) entry which is preliminary data.</text>
</comment>
<feature type="binding site" evidence="18">
    <location>
        <position position="185"/>
    </location>
    <ligand>
        <name>FMN</name>
        <dbReference type="ChEBI" id="CHEBI:58210"/>
    </ligand>
</feature>
<dbReference type="Proteomes" id="UP000310189">
    <property type="component" value="Unassembled WGS sequence"/>
</dbReference>
<dbReference type="PROSITE" id="PS50902">
    <property type="entry name" value="FLAVODOXIN_LIKE"/>
    <property type="match status" value="1"/>
</dbReference>
<dbReference type="PROSITE" id="PS51384">
    <property type="entry name" value="FAD_FR"/>
    <property type="match status" value="1"/>
</dbReference>